<accession>A0ABU7W4F8</accession>
<protein>
    <submittedName>
        <fullName evidence="2">Uncharacterized protein</fullName>
    </submittedName>
</protein>
<organism evidence="2 3">
    <name type="scientific">Winogradskyella poriferorum</name>
    <dbReference type="NCBI Taxonomy" id="307627"/>
    <lineage>
        <taxon>Bacteria</taxon>
        <taxon>Pseudomonadati</taxon>
        <taxon>Bacteroidota</taxon>
        <taxon>Flavobacteriia</taxon>
        <taxon>Flavobacteriales</taxon>
        <taxon>Flavobacteriaceae</taxon>
        <taxon>Winogradskyella</taxon>
    </lineage>
</organism>
<keyword evidence="3" id="KW-1185">Reference proteome</keyword>
<dbReference type="Proteomes" id="UP001356704">
    <property type="component" value="Unassembled WGS sequence"/>
</dbReference>
<name>A0ABU7W4F8_9FLAO</name>
<evidence type="ECO:0000313" key="3">
    <source>
        <dbReference type="Proteomes" id="UP001356704"/>
    </source>
</evidence>
<keyword evidence="1" id="KW-0472">Membrane</keyword>
<sequence length="157" mass="18264">MTNILKYLGLILILFIIGFLIRKHFVEISFSQLKNDNVQIVNRTINRHFYSDIIFALSIGIIPLLYLIIKKITKLSFIMQGLISCGMIVLSGILLWQYRIFQLNLKFQKLSEFKLGNGIQSQMYSDNLNFELYLFIGFLFGTVLSILIFKNISKKVE</sequence>
<dbReference type="RefSeq" id="WP_331809628.1">
    <property type="nucleotide sequence ID" value="NZ_JAZHOU010000002.1"/>
</dbReference>
<evidence type="ECO:0000313" key="2">
    <source>
        <dbReference type="EMBL" id="MEF3078851.1"/>
    </source>
</evidence>
<feature type="transmembrane region" description="Helical" evidence="1">
    <location>
        <begin position="49"/>
        <end position="69"/>
    </location>
</feature>
<comment type="caution">
    <text evidence="2">The sequence shown here is derived from an EMBL/GenBank/DDBJ whole genome shotgun (WGS) entry which is preliminary data.</text>
</comment>
<gene>
    <name evidence="2" type="ORF">V1468_07540</name>
</gene>
<keyword evidence="1" id="KW-0812">Transmembrane</keyword>
<feature type="transmembrane region" description="Helical" evidence="1">
    <location>
        <begin position="132"/>
        <end position="149"/>
    </location>
</feature>
<reference evidence="2 3" key="1">
    <citation type="submission" date="2024-02" db="EMBL/GenBank/DDBJ databases">
        <title>Winogradskyella poriferorum JCM 12885.</title>
        <authorList>
            <person name="Zhang D.-F."/>
            <person name="Fu Z.-Y."/>
        </authorList>
    </citation>
    <scope>NUCLEOTIDE SEQUENCE [LARGE SCALE GENOMIC DNA]</scope>
    <source>
        <strain evidence="2 3">JCM 12885</strain>
    </source>
</reference>
<keyword evidence="1" id="KW-1133">Transmembrane helix</keyword>
<evidence type="ECO:0000256" key="1">
    <source>
        <dbReference type="SAM" id="Phobius"/>
    </source>
</evidence>
<proteinExistence type="predicted"/>
<feature type="transmembrane region" description="Helical" evidence="1">
    <location>
        <begin position="81"/>
        <end position="101"/>
    </location>
</feature>
<dbReference type="EMBL" id="JAZHOU010000002">
    <property type="protein sequence ID" value="MEF3078851.1"/>
    <property type="molecule type" value="Genomic_DNA"/>
</dbReference>
<feature type="transmembrane region" description="Helical" evidence="1">
    <location>
        <begin position="7"/>
        <end position="25"/>
    </location>
</feature>